<evidence type="ECO:0000256" key="2">
    <source>
        <dbReference type="SAM" id="SignalP"/>
    </source>
</evidence>
<dbReference type="Proteomes" id="UP001153069">
    <property type="component" value="Unassembled WGS sequence"/>
</dbReference>
<name>A0A9N8HBK9_9STRA</name>
<keyword evidence="4" id="KW-1185">Reference proteome</keyword>
<sequence length="256" mass="27765">MMSLRRKQQYLSLWWTLSVVCLLLAANSQGFSPSLPALTTSSHRTGSALLAKKKKKTPKALSSPGGGFGSATSASTGPQVRAVTGHTGSGTKPLRQAANTFDALRKEFGTEVCRDVYVRAPLNDEQTFWFVGKIAINPNKESVTPDMAVLSQKRLILEYAKHQLRPQNLGGKFETGQEIWLAPGDSEMEVVQNKIGLDKVSGSAADLPHDFVVKETVGFNPEIYVGDEVQKGGLRVQRDPITGAPLKPVFEVNESV</sequence>
<proteinExistence type="predicted"/>
<evidence type="ECO:0000256" key="1">
    <source>
        <dbReference type="SAM" id="MobiDB-lite"/>
    </source>
</evidence>
<organism evidence="3 4">
    <name type="scientific">Seminavis robusta</name>
    <dbReference type="NCBI Taxonomy" id="568900"/>
    <lineage>
        <taxon>Eukaryota</taxon>
        <taxon>Sar</taxon>
        <taxon>Stramenopiles</taxon>
        <taxon>Ochrophyta</taxon>
        <taxon>Bacillariophyta</taxon>
        <taxon>Bacillariophyceae</taxon>
        <taxon>Bacillariophycidae</taxon>
        <taxon>Naviculales</taxon>
        <taxon>Naviculaceae</taxon>
        <taxon>Seminavis</taxon>
    </lineage>
</organism>
<comment type="caution">
    <text evidence="3">The sequence shown here is derived from an EMBL/GenBank/DDBJ whole genome shotgun (WGS) entry which is preliminary data.</text>
</comment>
<accession>A0A9N8HBK9</accession>
<feature type="signal peptide" evidence="2">
    <location>
        <begin position="1"/>
        <end position="30"/>
    </location>
</feature>
<evidence type="ECO:0000313" key="4">
    <source>
        <dbReference type="Proteomes" id="UP001153069"/>
    </source>
</evidence>
<protein>
    <submittedName>
        <fullName evidence="3">Uncharacterized protein</fullName>
    </submittedName>
</protein>
<gene>
    <name evidence="3" type="ORF">SEMRO_265_G102750.1</name>
</gene>
<keyword evidence="2" id="KW-0732">Signal</keyword>
<dbReference type="AlphaFoldDB" id="A0A9N8HBK9"/>
<reference evidence="3" key="1">
    <citation type="submission" date="2020-06" db="EMBL/GenBank/DDBJ databases">
        <authorList>
            <consortium name="Plant Systems Biology data submission"/>
        </authorList>
    </citation>
    <scope>NUCLEOTIDE SEQUENCE</scope>
    <source>
        <strain evidence="3">D6</strain>
    </source>
</reference>
<evidence type="ECO:0000313" key="3">
    <source>
        <dbReference type="EMBL" id="CAB9506380.1"/>
    </source>
</evidence>
<feature type="chain" id="PRO_5040428088" evidence="2">
    <location>
        <begin position="31"/>
        <end position="256"/>
    </location>
</feature>
<dbReference type="OrthoDB" id="39408at2759"/>
<feature type="region of interest" description="Disordered" evidence="1">
    <location>
        <begin position="50"/>
        <end position="94"/>
    </location>
</feature>
<dbReference type="EMBL" id="CAICTM010000264">
    <property type="protein sequence ID" value="CAB9506380.1"/>
    <property type="molecule type" value="Genomic_DNA"/>
</dbReference>